<dbReference type="SUPFAM" id="SSF64288">
    <property type="entry name" value="Chorismate lyase-like"/>
    <property type="match status" value="1"/>
</dbReference>
<dbReference type="GO" id="GO:0045892">
    <property type="term" value="P:negative regulation of DNA-templated transcription"/>
    <property type="evidence" value="ECO:0007669"/>
    <property type="project" value="TreeGrafter"/>
</dbReference>
<dbReference type="PROSITE" id="PS50949">
    <property type="entry name" value="HTH_GNTR"/>
    <property type="match status" value="1"/>
</dbReference>
<dbReference type="InterPro" id="IPR036388">
    <property type="entry name" value="WH-like_DNA-bd_sf"/>
</dbReference>
<proteinExistence type="predicted"/>
<dbReference type="RefSeq" id="WP_089881649.1">
    <property type="nucleotide sequence ID" value="NZ_FNPF01000004.1"/>
</dbReference>
<evidence type="ECO:0000313" key="5">
    <source>
        <dbReference type="EMBL" id="SDY21204.1"/>
    </source>
</evidence>
<gene>
    <name evidence="5" type="ORF">SAMN05444340_104281</name>
</gene>
<dbReference type="Pfam" id="PF00392">
    <property type="entry name" value="GntR"/>
    <property type="match status" value="1"/>
</dbReference>
<name>A0A1H3I2I9_9RHOB</name>
<evidence type="ECO:0000259" key="4">
    <source>
        <dbReference type="PROSITE" id="PS50949"/>
    </source>
</evidence>
<dbReference type="Proteomes" id="UP000199286">
    <property type="component" value="Unassembled WGS sequence"/>
</dbReference>
<dbReference type="SMART" id="SM00345">
    <property type="entry name" value="HTH_GNTR"/>
    <property type="match status" value="1"/>
</dbReference>
<evidence type="ECO:0000313" key="6">
    <source>
        <dbReference type="Proteomes" id="UP000199286"/>
    </source>
</evidence>
<evidence type="ECO:0000256" key="1">
    <source>
        <dbReference type="ARBA" id="ARBA00023015"/>
    </source>
</evidence>
<accession>A0A1H3I2I9</accession>
<dbReference type="PANTHER" id="PTHR44846:SF1">
    <property type="entry name" value="MANNOSYL-D-GLYCERATE TRANSPORT_METABOLISM SYSTEM REPRESSOR MNGR-RELATED"/>
    <property type="match status" value="1"/>
</dbReference>
<dbReference type="SUPFAM" id="SSF46785">
    <property type="entry name" value="Winged helix' DNA-binding domain"/>
    <property type="match status" value="1"/>
</dbReference>
<keyword evidence="3" id="KW-0804">Transcription</keyword>
<keyword evidence="2" id="KW-0238">DNA-binding</keyword>
<dbReference type="InterPro" id="IPR028978">
    <property type="entry name" value="Chorismate_lyase_/UTRA_dom_sf"/>
</dbReference>
<dbReference type="SMART" id="SM00866">
    <property type="entry name" value="UTRA"/>
    <property type="match status" value="1"/>
</dbReference>
<dbReference type="GO" id="GO:0003700">
    <property type="term" value="F:DNA-binding transcription factor activity"/>
    <property type="evidence" value="ECO:0007669"/>
    <property type="project" value="InterPro"/>
</dbReference>
<sequence>MTDRYALPLHVQISEMLIRDIHAGRLLDGERLPPERAFAETLGISVGTLRKALADLAEKGMLDRVQGSGNYVRARSDAPSVYSFFRVELLEGGGLPTAELLSVERHPKPADLPAFGTSTHGHRIRRLRRLSGTPAVLEEIWLDAGYAETVAAADLSESLYLYYREALGLWIGRAEDRLGLAPVPDWAPPAFGPKAGAQALVATRIAYAQDGARAEVSHNWIDTEVAAYVARIA</sequence>
<dbReference type="STRING" id="321339.SAMN05444340_104281"/>
<dbReference type="InterPro" id="IPR036390">
    <property type="entry name" value="WH_DNA-bd_sf"/>
</dbReference>
<dbReference type="InterPro" id="IPR011663">
    <property type="entry name" value="UTRA"/>
</dbReference>
<feature type="domain" description="HTH gntR-type" evidence="4">
    <location>
        <begin position="7"/>
        <end position="75"/>
    </location>
</feature>
<dbReference type="InterPro" id="IPR050679">
    <property type="entry name" value="Bact_HTH_transcr_reg"/>
</dbReference>
<dbReference type="OrthoDB" id="9794015at2"/>
<dbReference type="AlphaFoldDB" id="A0A1H3I2I9"/>
<dbReference type="EMBL" id="FNPF01000004">
    <property type="protein sequence ID" value="SDY21204.1"/>
    <property type="molecule type" value="Genomic_DNA"/>
</dbReference>
<dbReference type="GO" id="GO:0003677">
    <property type="term" value="F:DNA binding"/>
    <property type="evidence" value="ECO:0007669"/>
    <property type="project" value="UniProtKB-KW"/>
</dbReference>
<keyword evidence="1" id="KW-0805">Transcription regulation</keyword>
<reference evidence="5 6" key="1">
    <citation type="submission" date="2016-10" db="EMBL/GenBank/DDBJ databases">
        <authorList>
            <person name="de Groot N.N."/>
        </authorList>
    </citation>
    <scope>NUCLEOTIDE SEQUENCE [LARGE SCALE GENOMIC DNA]</scope>
    <source>
        <strain evidence="5 6">DSM 26880</strain>
    </source>
</reference>
<dbReference type="Gene3D" id="3.40.1410.10">
    <property type="entry name" value="Chorismate lyase-like"/>
    <property type="match status" value="1"/>
</dbReference>
<dbReference type="Gene3D" id="1.10.10.10">
    <property type="entry name" value="Winged helix-like DNA-binding domain superfamily/Winged helix DNA-binding domain"/>
    <property type="match status" value="1"/>
</dbReference>
<keyword evidence="6" id="KW-1185">Reference proteome</keyword>
<evidence type="ECO:0000256" key="3">
    <source>
        <dbReference type="ARBA" id="ARBA00023163"/>
    </source>
</evidence>
<evidence type="ECO:0000256" key="2">
    <source>
        <dbReference type="ARBA" id="ARBA00023125"/>
    </source>
</evidence>
<protein>
    <submittedName>
        <fullName evidence="5">Transcriptional regulator, GntR family</fullName>
    </submittedName>
</protein>
<dbReference type="CDD" id="cd07377">
    <property type="entry name" value="WHTH_GntR"/>
    <property type="match status" value="1"/>
</dbReference>
<dbReference type="Pfam" id="PF07702">
    <property type="entry name" value="UTRA"/>
    <property type="match status" value="1"/>
</dbReference>
<organism evidence="5 6">
    <name type="scientific">Citreimonas salinaria</name>
    <dbReference type="NCBI Taxonomy" id="321339"/>
    <lineage>
        <taxon>Bacteria</taxon>
        <taxon>Pseudomonadati</taxon>
        <taxon>Pseudomonadota</taxon>
        <taxon>Alphaproteobacteria</taxon>
        <taxon>Rhodobacterales</taxon>
        <taxon>Roseobacteraceae</taxon>
        <taxon>Citreimonas</taxon>
    </lineage>
</organism>
<dbReference type="PANTHER" id="PTHR44846">
    <property type="entry name" value="MANNOSYL-D-GLYCERATE TRANSPORT/METABOLISM SYSTEM REPRESSOR MNGR-RELATED"/>
    <property type="match status" value="1"/>
</dbReference>
<dbReference type="InterPro" id="IPR000524">
    <property type="entry name" value="Tscrpt_reg_HTH_GntR"/>
</dbReference>